<accession>A0A086TM98</accession>
<keyword evidence="2" id="KW-1185">Reference proteome</keyword>
<dbReference type="EMBL" id="KN042429">
    <property type="protein sequence ID" value="KFH63075.1"/>
    <property type="molecule type" value="Genomic_DNA"/>
</dbReference>
<proteinExistence type="predicted"/>
<dbReference type="SUPFAM" id="SSF52047">
    <property type="entry name" value="RNI-like"/>
    <property type="match status" value="1"/>
</dbReference>
<evidence type="ECO:0008006" key="3">
    <source>
        <dbReference type="Google" id="ProtNLM"/>
    </source>
</evidence>
<dbReference type="AlphaFoldDB" id="A0A086TM98"/>
<dbReference type="SUPFAM" id="SSF81383">
    <property type="entry name" value="F-box domain"/>
    <property type="match status" value="1"/>
</dbReference>
<dbReference type="InterPro" id="IPR032675">
    <property type="entry name" value="LRR_dom_sf"/>
</dbReference>
<evidence type="ECO:0000313" key="2">
    <source>
        <dbReference type="Proteomes" id="UP000243308"/>
    </source>
</evidence>
<protein>
    <recommendedName>
        <fullName evidence="3">F-box domain-containing protein</fullName>
    </recommendedName>
</protein>
<dbReference type="OrthoDB" id="2361128at2759"/>
<name>A0A086TM98_9FUNG</name>
<sequence>MTNALDLPEILCRIGWFLTTHWKPNKKDPTFFDFHPKDLVACAQVNRTWRRVMLPFLWTVYDESRMERWNIPANILQAASEHFRFISLWTPWPANTVRSQHLFELNVAGRALVTNLQLLHNNPQLKLLRMGFLDSSMYCEIQPAIESLTRLQSLQLDFLRPVNWDHLTRLFSNNPDLRSLRFNHPLDIMGFEGCEPLTKLSLLHFNGDWDRNPGILQLIQLCPRLERLEFPAAGCPVRQLAKILREFCPSLNAIQCEGGFEEEQEDNAVLLVQTPARLLHLVLTVEPRSMRICDALAGHAGLESLKLRFREYNAVNTHILATILERCTNLRSIDFVLGYGEVEYPDPQLSWVDSPWKMPHLEKISLSGLTYPYVSGAMTSITDPGFRAQSLAAEAKRALAQSFLDQGWAFDRCSTAGYDDKRISDSARAVRDIVFQRARDSPRMHTIVIEDFTYVNKSKIPLK</sequence>
<dbReference type="Proteomes" id="UP000243308">
    <property type="component" value="Unassembled WGS sequence"/>
</dbReference>
<evidence type="ECO:0000313" key="1">
    <source>
        <dbReference type="EMBL" id="KFH63075.1"/>
    </source>
</evidence>
<reference evidence="1 2" key="1">
    <citation type="submission" date="2011-02" db="EMBL/GenBank/DDBJ databases">
        <title>The Genome Sequence of Mortierella verticillata NRRL 6337.</title>
        <authorList>
            <consortium name="The Broad Institute Genome Sequencing Platform"/>
            <person name="Russ C."/>
            <person name="Cuomo C."/>
            <person name="Burger G."/>
            <person name="Gray M.W."/>
            <person name="Holland P.W.H."/>
            <person name="King N."/>
            <person name="Lang F.B.F."/>
            <person name="Roger A.J."/>
            <person name="Ruiz-Trillo I."/>
            <person name="Young S.K."/>
            <person name="Zeng Q."/>
            <person name="Gargeya S."/>
            <person name="Alvarado L."/>
            <person name="Berlin A."/>
            <person name="Chapman S.B."/>
            <person name="Chen Z."/>
            <person name="Freedman E."/>
            <person name="Gellesch M."/>
            <person name="Goldberg J."/>
            <person name="Griggs A."/>
            <person name="Gujja S."/>
            <person name="Heilman E."/>
            <person name="Heiman D."/>
            <person name="Howarth C."/>
            <person name="Mehta T."/>
            <person name="Neiman D."/>
            <person name="Pearson M."/>
            <person name="Roberts A."/>
            <person name="Saif S."/>
            <person name="Shea T."/>
            <person name="Shenoy N."/>
            <person name="Sisk P."/>
            <person name="Stolte C."/>
            <person name="Sykes S."/>
            <person name="White J."/>
            <person name="Yandava C."/>
            <person name="Haas B."/>
            <person name="Nusbaum C."/>
            <person name="Birren B."/>
        </authorList>
    </citation>
    <scope>NUCLEOTIDE SEQUENCE [LARGE SCALE GENOMIC DNA]</scope>
    <source>
        <strain evidence="1 2">NRRL 6337</strain>
    </source>
</reference>
<gene>
    <name evidence="1" type="ORF">MVEG_11112</name>
</gene>
<dbReference type="Gene3D" id="3.80.10.10">
    <property type="entry name" value="Ribonuclease Inhibitor"/>
    <property type="match status" value="1"/>
</dbReference>
<dbReference type="InterPro" id="IPR036047">
    <property type="entry name" value="F-box-like_dom_sf"/>
</dbReference>
<organism evidence="1 2">
    <name type="scientific">Podila verticillata NRRL 6337</name>
    <dbReference type="NCBI Taxonomy" id="1069443"/>
    <lineage>
        <taxon>Eukaryota</taxon>
        <taxon>Fungi</taxon>
        <taxon>Fungi incertae sedis</taxon>
        <taxon>Mucoromycota</taxon>
        <taxon>Mortierellomycotina</taxon>
        <taxon>Mortierellomycetes</taxon>
        <taxon>Mortierellales</taxon>
        <taxon>Mortierellaceae</taxon>
        <taxon>Podila</taxon>
    </lineage>
</organism>